<dbReference type="Proteomes" id="UP001203831">
    <property type="component" value="Unassembled WGS sequence"/>
</dbReference>
<dbReference type="RefSeq" id="WP_250672630.1">
    <property type="nucleotide sequence ID" value="NZ_JAKMAI010000005.1"/>
</dbReference>
<evidence type="ECO:0000256" key="4">
    <source>
        <dbReference type="ARBA" id="ARBA00049244"/>
    </source>
</evidence>
<dbReference type="InterPro" id="IPR012337">
    <property type="entry name" value="RNaseH-like_sf"/>
</dbReference>
<comment type="caution">
    <text evidence="6">The sequence shown here is derived from an EMBL/GenBank/DDBJ whole genome shotgun (WGS) entry which is preliminary data.</text>
</comment>
<evidence type="ECO:0000313" key="6">
    <source>
        <dbReference type="EMBL" id="MCM0158263.1"/>
    </source>
</evidence>
<accession>A0ABT0TX38</accession>
<dbReference type="PANTHER" id="PTHR30231:SF41">
    <property type="entry name" value="DNA POLYMERASE III SUBUNIT EPSILON"/>
    <property type="match status" value="1"/>
</dbReference>
<dbReference type="InterPro" id="IPR036397">
    <property type="entry name" value="RNaseH_sf"/>
</dbReference>
<organism evidence="6 7">
    <name type="scientific">endosymbiont of Metamasius hemipterus</name>
    <dbReference type="NCBI Taxonomy" id="204627"/>
    <lineage>
        <taxon>Bacteria</taxon>
        <taxon>Pseudomonadati</taxon>
        <taxon>Pseudomonadota</taxon>
        <taxon>Gammaproteobacteria</taxon>
        <taxon>Candidatus Nardonella</taxon>
    </lineage>
</organism>
<dbReference type="InterPro" id="IPR013520">
    <property type="entry name" value="Ribonucl_H"/>
</dbReference>
<keyword evidence="2" id="KW-0540">Nuclease</keyword>
<sequence>MRQIVLDTETTGINKFNTYYLNHRIIEIGAVEIVNRKITKNYFHVYLNPNRNIDIEAFRIHNISNNFLKNKPKFKDIYKKFLLFIKNSELIIHNAKFDIDFLNYELSLINKNIKIENFCSNIIDSLEIARKIFPCKKII</sequence>
<dbReference type="SMART" id="SM00479">
    <property type="entry name" value="EXOIII"/>
    <property type="match status" value="1"/>
</dbReference>
<dbReference type="EMBL" id="JAKMAI010000005">
    <property type="protein sequence ID" value="MCM0158263.1"/>
    <property type="molecule type" value="Genomic_DNA"/>
</dbReference>
<comment type="catalytic activity">
    <reaction evidence="4">
        <text>DNA(n) + a 2'-deoxyribonucleoside 5'-triphosphate = DNA(n+1) + diphosphate</text>
        <dbReference type="Rhea" id="RHEA:22508"/>
        <dbReference type="Rhea" id="RHEA-COMP:17339"/>
        <dbReference type="Rhea" id="RHEA-COMP:17340"/>
        <dbReference type="ChEBI" id="CHEBI:33019"/>
        <dbReference type="ChEBI" id="CHEBI:61560"/>
        <dbReference type="ChEBI" id="CHEBI:173112"/>
        <dbReference type="EC" id="2.7.7.7"/>
    </reaction>
</comment>
<keyword evidence="3" id="KW-0269">Exonuclease</keyword>
<feature type="domain" description="Exonuclease" evidence="5">
    <location>
        <begin position="2"/>
        <end position="138"/>
    </location>
</feature>
<evidence type="ECO:0000256" key="3">
    <source>
        <dbReference type="ARBA" id="ARBA00022839"/>
    </source>
</evidence>
<dbReference type="NCBIfam" id="TIGR00573">
    <property type="entry name" value="dnaq"/>
    <property type="match status" value="1"/>
</dbReference>
<dbReference type="SUPFAM" id="SSF53098">
    <property type="entry name" value="Ribonuclease H-like"/>
    <property type="match status" value="1"/>
</dbReference>
<keyword evidence="3" id="KW-0378">Hydrolase</keyword>
<evidence type="ECO:0000259" key="5">
    <source>
        <dbReference type="SMART" id="SM00479"/>
    </source>
</evidence>
<dbReference type="EC" id="2.7.7.7" evidence="1"/>
<evidence type="ECO:0000313" key="7">
    <source>
        <dbReference type="Proteomes" id="UP001203831"/>
    </source>
</evidence>
<evidence type="ECO:0000256" key="1">
    <source>
        <dbReference type="ARBA" id="ARBA00012417"/>
    </source>
</evidence>
<dbReference type="InterPro" id="IPR006054">
    <property type="entry name" value="DnaQ"/>
</dbReference>
<reference evidence="6" key="1">
    <citation type="submission" date="2022-01" db="EMBL/GenBank/DDBJ databases">
        <title>Genome assemble of Metamasius hemipterus Nardonella endosymbiont.</title>
        <authorList>
            <person name="Palmieri L."/>
            <person name="Pavarini R."/>
            <person name="Sharma P."/>
        </authorList>
    </citation>
    <scope>NUCLEOTIDE SEQUENCE [LARGE SCALE GENOMIC DNA]</scope>
    <source>
        <strain evidence="6">NARMHE1</strain>
    </source>
</reference>
<dbReference type="Pfam" id="PF00929">
    <property type="entry name" value="RNase_T"/>
    <property type="match status" value="1"/>
</dbReference>
<dbReference type="PANTHER" id="PTHR30231">
    <property type="entry name" value="DNA POLYMERASE III SUBUNIT EPSILON"/>
    <property type="match status" value="1"/>
</dbReference>
<proteinExistence type="predicted"/>
<protein>
    <recommendedName>
        <fullName evidence="1">DNA-directed DNA polymerase</fullName>
        <ecNumber evidence="1">2.7.7.7</ecNumber>
    </recommendedName>
</protein>
<evidence type="ECO:0000256" key="2">
    <source>
        <dbReference type="ARBA" id="ARBA00022722"/>
    </source>
</evidence>
<gene>
    <name evidence="6" type="ORF">L7J86_00410</name>
</gene>
<name>A0ABT0TX38_9GAMM</name>
<dbReference type="Gene3D" id="3.30.420.10">
    <property type="entry name" value="Ribonuclease H-like superfamily/Ribonuclease H"/>
    <property type="match status" value="1"/>
</dbReference>
<keyword evidence="7" id="KW-1185">Reference proteome</keyword>